<comment type="caution">
    <text evidence="1">The sequence shown here is derived from an EMBL/GenBank/DDBJ whole genome shotgun (WGS) entry which is preliminary data.</text>
</comment>
<organism evidence="1 2">
    <name type="scientific">Lithospermum erythrorhizon</name>
    <name type="common">Purple gromwell</name>
    <name type="synonym">Lithospermum officinale var. erythrorhizon</name>
    <dbReference type="NCBI Taxonomy" id="34254"/>
    <lineage>
        <taxon>Eukaryota</taxon>
        <taxon>Viridiplantae</taxon>
        <taxon>Streptophyta</taxon>
        <taxon>Embryophyta</taxon>
        <taxon>Tracheophyta</taxon>
        <taxon>Spermatophyta</taxon>
        <taxon>Magnoliopsida</taxon>
        <taxon>eudicotyledons</taxon>
        <taxon>Gunneridae</taxon>
        <taxon>Pentapetalae</taxon>
        <taxon>asterids</taxon>
        <taxon>lamiids</taxon>
        <taxon>Boraginales</taxon>
        <taxon>Boraginaceae</taxon>
        <taxon>Boraginoideae</taxon>
        <taxon>Lithospermeae</taxon>
        <taxon>Lithospermum</taxon>
    </lineage>
</organism>
<gene>
    <name evidence="1" type="ORF">LIER_04559</name>
</gene>
<proteinExistence type="predicted"/>
<name>A0AAV3P1B8_LITER</name>
<accession>A0AAV3P1B8</accession>
<keyword evidence="2" id="KW-1185">Reference proteome</keyword>
<dbReference type="CDD" id="cd09272">
    <property type="entry name" value="RNase_HI_RT_Ty1"/>
    <property type="match status" value="1"/>
</dbReference>
<dbReference type="PANTHER" id="PTHR11439:SF487">
    <property type="entry name" value="RNA-DIRECTED DNA POLYMERASE"/>
    <property type="match status" value="1"/>
</dbReference>
<dbReference type="AlphaFoldDB" id="A0AAV3P1B8"/>
<dbReference type="EMBL" id="BAABME010000591">
    <property type="protein sequence ID" value="GAA0144005.1"/>
    <property type="molecule type" value="Genomic_DNA"/>
</dbReference>
<evidence type="ECO:0000313" key="1">
    <source>
        <dbReference type="EMBL" id="GAA0144005.1"/>
    </source>
</evidence>
<reference evidence="1 2" key="1">
    <citation type="submission" date="2024-01" db="EMBL/GenBank/DDBJ databases">
        <title>The complete chloroplast genome sequence of Lithospermum erythrorhizon: insights into the phylogenetic relationship among Boraginaceae species and the maternal lineages of purple gromwells.</title>
        <authorList>
            <person name="Okada T."/>
            <person name="Watanabe K."/>
        </authorList>
    </citation>
    <scope>NUCLEOTIDE SEQUENCE [LARGE SCALE GENOMIC DNA]</scope>
</reference>
<evidence type="ECO:0000313" key="2">
    <source>
        <dbReference type="Proteomes" id="UP001454036"/>
    </source>
</evidence>
<dbReference type="Proteomes" id="UP001454036">
    <property type="component" value="Unassembled WGS sequence"/>
</dbReference>
<protein>
    <submittedName>
        <fullName evidence="1">Uncharacterized protein</fullName>
    </submittedName>
</protein>
<sequence>MKDLGVLKYFLGIEVARSSEGIYYVIGILAEAERDHWDVALRVETKKQKTISLSSAEAKSRSLTALTCELKWLKALLLSLGMSSGAAVPVYSDSQYALHLAYNLVFHERSKHIEMNCHFVTDAIQDGAIVASHVCTTSQVADFFTKPLGKQRFEFLLCRLGICNLHAPT</sequence>
<dbReference type="PANTHER" id="PTHR11439">
    <property type="entry name" value="GAG-POL-RELATED RETROTRANSPOSON"/>
    <property type="match status" value="1"/>
</dbReference>